<dbReference type="Gene3D" id="1.20.1440.100">
    <property type="entry name" value="SG protein - dephosphorylation function"/>
    <property type="match status" value="1"/>
</dbReference>
<dbReference type="InterPro" id="IPR036412">
    <property type="entry name" value="HAD-like_sf"/>
</dbReference>
<dbReference type="Pfam" id="PF12710">
    <property type="entry name" value="HAD"/>
    <property type="match status" value="1"/>
</dbReference>
<name>A0A1M7PMU8_9ACTN</name>
<keyword evidence="3" id="KW-1185">Reference proteome</keyword>
<dbReference type="GO" id="GO:0035336">
    <property type="term" value="P:long-chain fatty-acyl-CoA metabolic process"/>
    <property type="evidence" value="ECO:0007669"/>
    <property type="project" value="TreeGrafter"/>
</dbReference>
<dbReference type="InterPro" id="IPR036291">
    <property type="entry name" value="NAD(P)-bd_dom_sf"/>
</dbReference>
<dbReference type="InterPro" id="IPR023214">
    <property type="entry name" value="HAD_sf"/>
</dbReference>
<dbReference type="NCBIfam" id="TIGR01490">
    <property type="entry name" value="HAD-SF-IB-hyp1"/>
    <property type="match status" value="1"/>
</dbReference>
<evidence type="ECO:0000259" key="1">
    <source>
        <dbReference type="Pfam" id="PF07993"/>
    </source>
</evidence>
<evidence type="ECO:0000313" key="3">
    <source>
        <dbReference type="Proteomes" id="UP000184111"/>
    </source>
</evidence>
<dbReference type="SUPFAM" id="SSF51735">
    <property type="entry name" value="NAD(P)-binding Rossmann-fold domains"/>
    <property type="match status" value="1"/>
</dbReference>
<dbReference type="Proteomes" id="UP000184111">
    <property type="component" value="Unassembled WGS sequence"/>
</dbReference>
<accession>A0A1M7PMU8</accession>
<dbReference type="InterPro" id="IPR013120">
    <property type="entry name" value="FAR_NAD-bd"/>
</dbReference>
<dbReference type="EMBL" id="FRBI01000024">
    <property type="protein sequence ID" value="SHN18642.1"/>
    <property type="molecule type" value="Genomic_DNA"/>
</dbReference>
<dbReference type="Pfam" id="PF07993">
    <property type="entry name" value="NAD_binding_4"/>
    <property type="match status" value="1"/>
</dbReference>
<dbReference type="AlphaFoldDB" id="A0A1M7PMU8"/>
<dbReference type="GO" id="GO:0080019">
    <property type="term" value="F:alcohol-forming very long-chain fatty acyl-CoA reductase activity"/>
    <property type="evidence" value="ECO:0007669"/>
    <property type="project" value="InterPro"/>
</dbReference>
<sequence>MAPPLPPPAGPRAEPPAAGLGGHVLLTGATGFLGQAMLERLVVAHPGVRVTVLARRRGAASAADRLAALARKPVFRTLRERVGYAGVQAALAERVDSLEGDLGSGMPPLPGTVTTVLHCASTVSFDPPVDEAFRINVQGARDLYGAVVESPNRPHVVHVSTAYVSALHRGVVAERGLEHDADWRAELRHALAAREEAEQRSRTPEVLGPLLEAARAEHGKAGSTATAAAAERARRGWVQDRLVTAGRLRGQSLGWTDVYTFTKALGERVAEEYAREAGVRLSVVRPTIVQAALERPYPGWFESYKMMDPITLAYGRGEIPEFPAHAESVVDIVPVDFVTSAALAVAAAPPPPGEPAYFHVGTGSRNPLTQAELHRHVSRYFTEHPLPDAGRGHVKVPPWRFPGAARVERTLKAGERAAGLVDRALPLLPATAGIRDRVDRARADTQRTRTLRRLLDLYGGYGGVEAVYGDGNVVALHRARPAGSPGFDVAGISWAHYVADVYCPAVTAVARRTAAPRRKRAADVLPQGRDIAAVFDLEGTVLASNLVEVFVWTRLVGGPRSSWAGEIASLALAVPGYLQAERRDRGDFVRAFMRRYAGCSEAELRAAVRDRIGDALLHRSFPEAIRRIRAHRAAGHRTVLVTGTADLFVQPLGPLFDEIAATRLQVRGGVLTGRLERPPVVGEARAAWARRYAETAGVDLKRSYAYGDSFSDSALLGLVGNPVAVNPDHRLHRHAARRAWRVEEWGAHTGGRIDAALTAMSGPAEALR</sequence>
<gene>
    <name evidence="2" type="ORF">SAMN05216499_12477</name>
</gene>
<keyword evidence="2" id="KW-0378">Hydrolase</keyword>
<dbReference type="Gene3D" id="3.40.50.720">
    <property type="entry name" value="NAD(P)-binding Rossmann-like Domain"/>
    <property type="match status" value="1"/>
</dbReference>
<dbReference type="InterPro" id="IPR006385">
    <property type="entry name" value="HAD_hydro_SerB1"/>
</dbReference>
<dbReference type="RefSeq" id="WP_143172597.1">
    <property type="nucleotide sequence ID" value="NZ_FRBI01000024.1"/>
</dbReference>
<dbReference type="InterPro" id="IPR026055">
    <property type="entry name" value="FAR"/>
</dbReference>
<organism evidence="2 3">
    <name type="scientific">Actinacidiphila paucisporea</name>
    <dbReference type="NCBI Taxonomy" id="310782"/>
    <lineage>
        <taxon>Bacteria</taxon>
        <taxon>Bacillati</taxon>
        <taxon>Actinomycetota</taxon>
        <taxon>Actinomycetes</taxon>
        <taxon>Kitasatosporales</taxon>
        <taxon>Streptomycetaceae</taxon>
        <taxon>Actinacidiphila</taxon>
    </lineage>
</organism>
<dbReference type="PANTHER" id="PTHR11011">
    <property type="entry name" value="MALE STERILITY PROTEIN 2-RELATED"/>
    <property type="match status" value="1"/>
</dbReference>
<proteinExistence type="predicted"/>
<dbReference type="NCBIfam" id="TIGR01488">
    <property type="entry name" value="HAD-SF-IB"/>
    <property type="match status" value="1"/>
</dbReference>
<dbReference type="SUPFAM" id="SSF56784">
    <property type="entry name" value="HAD-like"/>
    <property type="match status" value="1"/>
</dbReference>
<dbReference type="Gene3D" id="3.40.50.1000">
    <property type="entry name" value="HAD superfamily/HAD-like"/>
    <property type="match status" value="1"/>
</dbReference>
<protein>
    <submittedName>
        <fullName evidence="2">HAD-superfamily subfamily IB hydrolase, TIGR01490</fullName>
    </submittedName>
</protein>
<feature type="domain" description="Thioester reductase (TE)" evidence="1">
    <location>
        <begin position="26"/>
        <end position="341"/>
    </location>
</feature>
<dbReference type="PANTHER" id="PTHR11011:SF45">
    <property type="entry name" value="FATTY ACYL-COA REDUCTASE CG8306-RELATED"/>
    <property type="match status" value="1"/>
</dbReference>
<dbReference type="STRING" id="310782.SAMN05216499_12477"/>
<evidence type="ECO:0000313" key="2">
    <source>
        <dbReference type="EMBL" id="SHN18642.1"/>
    </source>
</evidence>
<reference evidence="2 3" key="1">
    <citation type="submission" date="2016-11" db="EMBL/GenBank/DDBJ databases">
        <authorList>
            <person name="Jaros S."/>
            <person name="Januszkiewicz K."/>
            <person name="Wedrychowicz H."/>
        </authorList>
    </citation>
    <scope>NUCLEOTIDE SEQUENCE [LARGE SCALE GENOMIC DNA]</scope>
    <source>
        <strain evidence="2 3">CGMCC 4.2025</strain>
    </source>
</reference>
<dbReference type="OrthoDB" id="25607at2"/>
<dbReference type="GO" id="GO:0016787">
    <property type="term" value="F:hydrolase activity"/>
    <property type="evidence" value="ECO:0007669"/>
    <property type="project" value="UniProtKB-KW"/>
</dbReference>